<feature type="non-terminal residue" evidence="1">
    <location>
        <position position="143"/>
    </location>
</feature>
<sequence length="143" mass="16885">MLQQIYNIEEATIHPKMKGFLDLSKYENIYKFNSNFRFELNNHTLKRIFPINTYKEIATSNVVKQVLPLMKEMVEFIFNLNRPVVVSLTGGYDSRLTLALLKSHIPDTLFFTYLKTDDKEMSEAQRKIYQNDYTAVTYLVEQL</sequence>
<evidence type="ECO:0000313" key="1">
    <source>
        <dbReference type="EMBL" id="PTG11019.1"/>
    </source>
</evidence>
<gene>
    <name evidence="1" type="ORF">BU653_11500</name>
</gene>
<protein>
    <recommendedName>
        <fullName evidence="3">Asparagine synthetase domain-containing protein</fullName>
    </recommendedName>
</protein>
<dbReference type="Proteomes" id="UP000242704">
    <property type="component" value="Unassembled WGS sequence"/>
</dbReference>
<dbReference type="Gene3D" id="3.40.50.620">
    <property type="entry name" value="HUPs"/>
    <property type="match status" value="1"/>
</dbReference>
<dbReference type="SUPFAM" id="SSF52402">
    <property type="entry name" value="Adenine nucleotide alpha hydrolases-like"/>
    <property type="match status" value="1"/>
</dbReference>
<accession>A0AAE5W6T8</accession>
<organism evidence="1 2">
    <name type="scientific">Staphylococcus chromogenes</name>
    <name type="common">Staphylococcus hyicus subsp. chromogenes</name>
    <dbReference type="NCBI Taxonomy" id="46126"/>
    <lineage>
        <taxon>Bacteria</taxon>
        <taxon>Bacillati</taxon>
        <taxon>Bacillota</taxon>
        <taxon>Bacilli</taxon>
        <taxon>Bacillales</taxon>
        <taxon>Staphylococcaceae</taxon>
        <taxon>Staphylococcus</taxon>
    </lineage>
</organism>
<comment type="caution">
    <text evidence="1">The sequence shown here is derived from an EMBL/GenBank/DDBJ whole genome shotgun (WGS) entry which is preliminary data.</text>
</comment>
<reference evidence="1 2" key="1">
    <citation type="journal article" date="2016" name="Front. Microbiol.">
        <title>Comprehensive Phylogenetic Analysis of Bovine Non-aureus Staphylococci Species Based on Whole-Genome Sequencing.</title>
        <authorList>
            <person name="Naushad S."/>
            <person name="Barkema H.W."/>
            <person name="Luby C."/>
            <person name="Condas L.A."/>
            <person name="Nobrega D.B."/>
            <person name="Carson D.A."/>
            <person name="De Buck J."/>
        </authorList>
    </citation>
    <scope>NUCLEOTIDE SEQUENCE [LARGE SCALE GENOMIC DNA]</scope>
    <source>
        <strain evidence="1 2">SNUC 505</strain>
    </source>
</reference>
<evidence type="ECO:0000313" key="2">
    <source>
        <dbReference type="Proteomes" id="UP000242704"/>
    </source>
</evidence>
<dbReference type="AlphaFoldDB" id="A0AAE5W6T8"/>
<proteinExistence type="predicted"/>
<dbReference type="EMBL" id="PZBZ01000136">
    <property type="protein sequence ID" value="PTG11019.1"/>
    <property type="molecule type" value="Genomic_DNA"/>
</dbReference>
<evidence type="ECO:0008006" key="3">
    <source>
        <dbReference type="Google" id="ProtNLM"/>
    </source>
</evidence>
<dbReference type="InterPro" id="IPR014729">
    <property type="entry name" value="Rossmann-like_a/b/a_fold"/>
</dbReference>
<name>A0AAE5W6T8_STACR</name>